<feature type="binding site" evidence="11">
    <location>
        <begin position="148"/>
        <end position="150"/>
    </location>
    <ligand>
        <name>CTP</name>
        <dbReference type="ChEBI" id="CHEBI:37563"/>
        <note>allosteric inhibitor</note>
    </ligand>
</feature>
<comment type="catalytic activity">
    <reaction evidence="11">
        <text>UTP + NH4(+) + ATP = CTP + ADP + phosphate + 2 H(+)</text>
        <dbReference type="Rhea" id="RHEA:16597"/>
        <dbReference type="ChEBI" id="CHEBI:15378"/>
        <dbReference type="ChEBI" id="CHEBI:28938"/>
        <dbReference type="ChEBI" id="CHEBI:30616"/>
        <dbReference type="ChEBI" id="CHEBI:37563"/>
        <dbReference type="ChEBI" id="CHEBI:43474"/>
        <dbReference type="ChEBI" id="CHEBI:46398"/>
        <dbReference type="ChEBI" id="CHEBI:456216"/>
    </reaction>
</comment>
<keyword evidence="3 11" id="KW-0436">Ligase</keyword>
<feature type="region of interest" description="Disordered" evidence="12">
    <location>
        <begin position="543"/>
        <end position="564"/>
    </location>
</feature>
<feature type="binding site" evidence="11">
    <location>
        <position position="404"/>
    </location>
    <ligand>
        <name>L-glutamine</name>
        <dbReference type="ChEBI" id="CHEBI:58359"/>
    </ligand>
</feature>
<evidence type="ECO:0000256" key="7">
    <source>
        <dbReference type="ARBA" id="ARBA00022842"/>
    </source>
</evidence>
<dbReference type="FunFam" id="3.40.50.880:FF:000002">
    <property type="entry name" value="CTP synthase"/>
    <property type="match status" value="1"/>
</dbReference>
<gene>
    <name evidence="11" type="primary">pyrG</name>
    <name evidence="15" type="ORF">E6K78_08775</name>
</gene>
<dbReference type="FunFam" id="3.40.50.300:FF:000009">
    <property type="entry name" value="CTP synthase"/>
    <property type="match status" value="1"/>
</dbReference>
<keyword evidence="5 11" id="KW-0547">Nucleotide-binding</keyword>
<feature type="binding site" evidence="11">
    <location>
        <begin position="187"/>
        <end position="192"/>
    </location>
    <ligand>
        <name>UTP</name>
        <dbReference type="ChEBI" id="CHEBI:46398"/>
    </ligand>
</feature>
<feature type="domain" description="Glutamine amidotransferase" evidence="13">
    <location>
        <begin position="301"/>
        <end position="525"/>
    </location>
</feature>
<keyword evidence="6 11" id="KW-0067">ATP-binding</keyword>
<dbReference type="NCBIfam" id="NF003792">
    <property type="entry name" value="PRK05380.1"/>
    <property type="match status" value="1"/>
</dbReference>
<dbReference type="EMBL" id="VBOY01000081">
    <property type="protein sequence ID" value="TMQ64638.1"/>
    <property type="molecule type" value="Genomic_DNA"/>
</dbReference>
<dbReference type="Pfam" id="PF00117">
    <property type="entry name" value="GATase"/>
    <property type="match status" value="1"/>
</dbReference>
<evidence type="ECO:0000256" key="5">
    <source>
        <dbReference type="ARBA" id="ARBA00022741"/>
    </source>
</evidence>
<dbReference type="InterPro" id="IPR033828">
    <property type="entry name" value="GATase1_CTP_Synthase"/>
</dbReference>
<comment type="miscellaneous">
    <text evidence="11">CTPSs have evolved a hybrid strategy for distinguishing between UTP and CTP. The overlapping regions of the product feedback inhibitory and substrate sites recognize a common feature in both compounds, the triphosphate moiety. To differentiate isosteric substrate and product pyrimidine rings, an additional pocket far from the expected kinase/ligase catalytic site, specifically recognizes the cytosine and ribose portions of the product inhibitor.</text>
</comment>
<feature type="binding site" evidence="11">
    <location>
        <position position="71"/>
    </location>
    <ligand>
        <name>ATP</name>
        <dbReference type="ChEBI" id="CHEBI:30616"/>
    </ligand>
</feature>
<feature type="binding site" evidence="11">
    <location>
        <position position="13"/>
    </location>
    <ligand>
        <name>CTP</name>
        <dbReference type="ChEBI" id="CHEBI:37563"/>
        <note>allosteric inhibitor</note>
    </ligand>
</feature>
<comment type="caution">
    <text evidence="11">Lacks conserved residue(s) required for the propagation of feature annotation.</text>
</comment>
<evidence type="ECO:0000313" key="16">
    <source>
        <dbReference type="Proteomes" id="UP000316609"/>
    </source>
</evidence>
<dbReference type="CDD" id="cd03113">
    <property type="entry name" value="CTPS_N"/>
    <property type="match status" value="1"/>
</dbReference>
<dbReference type="GO" id="GO:0005829">
    <property type="term" value="C:cytosol"/>
    <property type="evidence" value="ECO:0007669"/>
    <property type="project" value="TreeGrafter"/>
</dbReference>
<comment type="similarity">
    <text evidence="2 11">Belongs to the CTP synthase family.</text>
</comment>
<dbReference type="PANTHER" id="PTHR11550:SF0">
    <property type="entry name" value="CTP SYNTHASE-RELATED"/>
    <property type="match status" value="1"/>
</dbReference>
<dbReference type="InterPro" id="IPR004468">
    <property type="entry name" value="CTP_synthase"/>
</dbReference>
<dbReference type="CDD" id="cd01746">
    <property type="entry name" value="GATase1_CTP_Synthase"/>
    <property type="match status" value="1"/>
</dbReference>
<evidence type="ECO:0000259" key="13">
    <source>
        <dbReference type="Pfam" id="PF00117"/>
    </source>
</evidence>
<dbReference type="GO" id="GO:0046872">
    <property type="term" value="F:metal ion binding"/>
    <property type="evidence" value="ECO:0007669"/>
    <property type="project" value="UniProtKB-KW"/>
</dbReference>
<keyword evidence="9 11" id="KW-0665">Pyrimidine biosynthesis</keyword>
<feature type="active site" evidence="11">
    <location>
        <position position="506"/>
    </location>
</feature>
<dbReference type="PANTHER" id="PTHR11550">
    <property type="entry name" value="CTP SYNTHASE"/>
    <property type="match status" value="1"/>
</dbReference>
<evidence type="ECO:0000256" key="8">
    <source>
        <dbReference type="ARBA" id="ARBA00022962"/>
    </source>
</evidence>
<dbReference type="GO" id="GO:0044210">
    <property type="term" value="P:'de novo' CTP biosynthetic process"/>
    <property type="evidence" value="ECO:0007669"/>
    <property type="project" value="UniProtKB-UniRule"/>
</dbReference>
<comment type="activity regulation">
    <text evidence="11">Allosterically activated by GTP, when glutamine is the substrate; GTP has no effect on the reaction when ammonia is the substrate. The allosteric effector GTP functions by stabilizing the protein conformation that binds the tetrahedral intermediate(s) formed during glutamine hydrolysis. Inhibited by the product CTP, via allosteric rather than competitive inhibition.</text>
</comment>
<reference evidence="15 16" key="1">
    <citation type="journal article" date="2019" name="Nat. Microbiol.">
        <title>Mediterranean grassland soil C-N compound turnover is dependent on rainfall and depth, and is mediated by genomically divergent microorganisms.</title>
        <authorList>
            <person name="Diamond S."/>
            <person name="Andeer P.F."/>
            <person name="Li Z."/>
            <person name="Crits-Christoph A."/>
            <person name="Burstein D."/>
            <person name="Anantharaman K."/>
            <person name="Lane K.R."/>
            <person name="Thomas B.C."/>
            <person name="Pan C."/>
            <person name="Northen T.R."/>
            <person name="Banfield J.F."/>
        </authorList>
    </citation>
    <scope>NUCLEOTIDE SEQUENCE [LARGE SCALE GENOMIC DNA]</scope>
    <source>
        <strain evidence="15">WS_8</strain>
    </source>
</reference>
<dbReference type="Gene3D" id="3.40.50.880">
    <property type="match status" value="1"/>
</dbReference>
<dbReference type="EC" id="6.3.4.2" evidence="11"/>
<evidence type="ECO:0000313" key="15">
    <source>
        <dbReference type="EMBL" id="TMQ64638.1"/>
    </source>
</evidence>
<feature type="binding site" evidence="11">
    <location>
        <position position="353"/>
    </location>
    <ligand>
        <name>L-glutamine</name>
        <dbReference type="ChEBI" id="CHEBI:58359"/>
    </ligand>
</feature>
<comment type="function">
    <text evidence="11">Catalyzes the ATP-dependent amination of UTP to CTP with either L-glutamine or ammonia as the source of nitrogen. Regulates intracellular CTP levels through interactions with the four ribonucleotide triphosphates.</text>
</comment>
<keyword evidence="8 11" id="KW-0315">Glutamine amidotransferase</keyword>
<dbReference type="GO" id="GO:0042802">
    <property type="term" value="F:identical protein binding"/>
    <property type="evidence" value="ECO:0007669"/>
    <property type="project" value="TreeGrafter"/>
</dbReference>
<feature type="domain" description="CTP synthase N-terminal" evidence="14">
    <location>
        <begin position="3"/>
        <end position="266"/>
    </location>
</feature>
<dbReference type="UniPathway" id="UPA00159">
    <property type="reaction ID" value="UER00277"/>
</dbReference>
<evidence type="ECO:0000256" key="3">
    <source>
        <dbReference type="ARBA" id="ARBA00022598"/>
    </source>
</evidence>
<dbReference type="GO" id="GO:0097268">
    <property type="term" value="C:cytoophidium"/>
    <property type="evidence" value="ECO:0007669"/>
    <property type="project" value="UniProtKB-ARBA"/>
</dbReference>
<evidence type="ECO:0000256" key="4">
    <source>
        <dbReference type="ARBA" id="ARBA00022723"/>
    </source>
</evidence>
<dbReference type="GO" id="GO:0004359">
    <property type="term" value="F:glutaminase activity"/>
    <property type="evidence" value="ECO:0007669"/>
    <property type="project" value="RHEA"/>
</dbReference>
<feature type="binding site" evidence="11">
    <location>
        <position position="13"/>
    </location>
    <ligand>
        <name>UTP</name>
        <dbReference type="ChEBI" id="CHEBI:46398"/>
    </ligand>
</feature>
<feature type="binding site" evidence="11">
    <location>
        <begin position="381"/>
        <end position="384"/>
    </location>
    <ligand>
        <name>L-glutamine</name>
        <dbReference type="ChEBI" id="CHEBI:58359"/>
    </ligand>
</feature>
<feature type="binding site" evidence="11">
    <location>
        <position position="141"/>
    </location>
    <ligand>
        <name>Mg(2+)</name>
        <dbReference type="ChEBI" id="CHEBI:18420"/>
    </ligand>
</feature>
<proteinExistence type="inferred from homology"/>
<dbReference type="Gene3D" id="3.40.50.300">
    <property type="entry name" value="P-loop containing nucleotide triphosphate hydrolases"/>
    <property type="match status" value="1"/>
</dbReference>
<comment type="caution">
    <text evidence="15">The sequence shown here is derived from an EMBL/GenBank/DDBJ whole genome shotgun (WGS) entry which is preliminary data.</text>
</comment>
<evidence type="ECO:0000256" key="1">
    <source>
        <dbReference type="ARBA" id="ARBA00005171"/>
    </source>
</evidence>
<dbReference type="NCBIfam" id="TIGR00337">
    <property type="entry name" value="PyrG"/>
    <property type="match status" value="1"/>
</dbReference>
<keyword evidence="4 11" id="KW-0479">Metal-binding</keyword>
<organism evidence="15 16">
    <name type="scientific">Eiseniibacteriota bacterium</name>
    <dbReference type="NCBI Taxonomy" id="2212470"/>
    <lineage>
        <taxon>Bacteria</taxon>
        <taxon>Candidatus Eiseniibacteriota</taxon>
    </lineage>
</organism>
<dbReference type="AlphaFoldDB" id="A0A538TM01"/>
<dbReference type="SUPFAM" id="SSF52540">
    <property type="entry name" value="P-loop containing nucleoside triphosphate hydrolases"/>
    <property type="match status" value="1"/>
</dbReference>
<evidence type="ECO:0000256" key="11">
    <source>
        <dbReference type="HAMAP-Rule" id="MF_01227"/>
    </source>
</evidence>
<name>A0A538TM01_UNCEI</name>
<evidence type="ECO:0000256" key="9">
    <source>
        <dbReference type="ARBA" id="ARBA00022975"/>
    </source>
</evidence>
<feature type="compositionally biased region" description="Basic and acidic residues" evidence="12">
    <location>
        <begin position="551"/>
        <end position="564"/>
    </location>
</feature>
<dbReference type="InterPro" id="IPR029062">
    <property type="entry name" value="Class_I_gatase-like"/>
</dbReference>
<evidence type="ECO:0000256" key="6">
    <source>
        <dbReference type="ARBA" id="ARBA00022840"/>
    </source>
</evidence>
<dbReference type="PROSITE" id="PS51273">
    <property type="entry name" value="GATASE_TYPE_1"/>
    <property type="match status" value="1"/>
</dbReference>
<comment type="pathway">
    <text evidence="1 11">Pyrimidine metabolism; CTP biosynthesis via de novo pathway; CTP from UDP: step 2/2.</text>
</comment>
<feature type="binding site" evidence="11">
    <location>
        <position position="71"/>
    </location>
    <ligand>
        <name>Mg(2+)</name>
        <dbReference type="ChEBI" id="CHEBI:18420"/>
    </ligand>
</feature>
<dbReference type="Proteomes" id="UP000316609">
    <property type="component" value="Unassembled WGS sequence"/>
</dbReference>
<comment type="catalytic activity">
    <reaction evidence="11">
        <text>L-glutamine + H2O = L-glutamate + NH4(+)</text>
        <dbReference type="Rhea" id="RHEA:15889"/>
        <dbReference type="ChEBI" id="CHEBI:15377"/>
        <dbReference type="ChEBI" id="CHEBI:28938"/>
        <dbReference type="ChEBI" id="CHEBI:29985"/>
        <dbReference type="ChEBI" id="CHEBI:58359"/>
    </reaction>
</comment>
<dbReference type="HAMAP" id="MF_01227">
    <property type="entry name" value="PyrG"/>
    <property type="match status" value="1"/>
</dbReference>
<feature type="binding site" evidence="11">
    <location>
        <position position="241"/>
    </location>
    <ligand>
        <name>ATP</name>
        <dbReference type="ChEBI" id="CHEBI:30616"/>
    </ligand>
</feature>
<feature type="active site" description="Nucleophile; for glutamine hydrolysis" evidence="11">
    <location>
        <position position="380"/>
    </location>
</feature>
<feature type="binding site" evidence="11">
    <location>
        <position position="223"/>
    </location>
    <ligand>
        <name>CTP</name>
        <dbReference type="ChEBI" id="CHEBI:37563"/>
        <note>allosteric inhibitor</note>
    </ligand>
</feature>
<protein>
    <recommendedName>
        <fullName evidence="11">CTP synthase</fullName>
        <ecNumber evidence="11">6.3.4.2</ecNumber>
    </recommendedName>
    <alternativeName>
        <fullName evidence="11">Cytidine 5'-triphosphate synthase</fullName>
    </alternativeName>
    <alternativeName>
        <fullName evidence="11">Cytidine triphosphate synthetase</fullName>
        <shortName evidence="11">CTP synthetase</shortName>
        <shortName evidence="11">CTPS</shortName>
    </alternativeName>
    <alternativeName>
        <fullName evidence="11">UTP--ammonia ligase</fullName>
    </alternativeName>
</protein>
<dbReference type="GO" id="GO:0003883">
    <property type="term" value="F:CTP synthase activity"/>
    <property type="evidence" value="ECO:0007669"/>
    <property type="project" value="UniProtKB-UniRule"/>
</dbReference>
<dbReference type="GO" id="GO:0005524">
    <property type="term" value="F:ATP binding"/>
    <property type="evidence" value="ECO:0007669"/>
    <property type="project" value="UniProtKB-KW"/>
</dbReference>
<feature type="binding site" evidence="11">
    <location>
        <begin position="187"/>
        <end position="192"/>
    </location>
    <ligand>
        <name>CTP</name>
        <dbReference type="ChEBI" id="CHEBI:37563"/>
        <note>allosteric inhibitor</note>
    </ligand>
</feature>
<evidence type="ECO:0000256" key="2">
    <source>
        <dbReference type="ARBA" id="ARBA00007533"/>
    </source>
</evidence>
<dbReference type="InterPro" id="IPR027417">
    <property type="entry name" value="P-loop_NTPase"/>
</dbReference>
<feature type="binding site" evidence="11">
    <location>
        <position position="461"/>
    </location>
    <ligand>
        <name>L-glutamine</name>
        <dbReference type="ChEBI" id="CHEBI:58359"/>
    </ligand>
</feature>
<keyword evidence="7 11" id="KW-0460">Magnesium</keyword>
<dbReference type="Pfam" id="PF06418">
    <property type="entry name" value="CTP_synth_N"/>
    <property type="match status" value="1"/>
</dbReference>
<dbReference type="InterPro" id="IPR017926">
    <property type="entry name" value="GATASE"/>
</dbReference>
<dbReference type="InterPro" id="IPR017456">
    <property type="entry name" value="CTP_synthase_N"/>
</dbReference>
<feature type="binding site" evidence="11">
    <location>
        <position position="223"/>
    </location>
    <ligand>
        <name>UTP</name>
        <dbReference type="ChEBI" id="CHEBI:46398"/>
    </ligand>
</feature>
<feature type="region of interest" description="Amidoligase domain" evidence="11">
    <location>
        <begin position="1"/>
        <end position="266"/>
    </location>
</feature>
<evidence type="ECO:0000256" key="10">
    <source>
        <dbReference type="ARBA" id="ARBA00047781"/>
    </source>
</evidence>
<comment type="subunit">
    <text evidence="11">Homotetramer.</text>
</comment>
<dbReference type="SUPFAM" id="SSF52317">
    <property type="entry name" value="Class I glutamine amidotransferase-like"/>
    <property type="match status" value="1"/>
</dbReference>
<evidence type="ECO:0000259" key="14">
    <source>
        <dbReference type="Pfam" id="PF06418"/>
    </source>
</evidence>
<sequence>MAKIVVVTGGVVSSLGKGIAAASLGLLLKARGLRVTLQKLDPYLNIDPGTMSPFQHGEVFVTDDGAETDLDLGHYERFTGVSVTRSHNVTAGQVYDAILSKERRGDYLGRTVQVIPHVTDEIKRRIFGLSLATQADVHIVEIGGTVGDIESLPFLEAVRQLKLEHRRDVLFVHVTLVPFIRAAREMKTKPTQHSVKELREIGIQPDVLLCRTEVPLNDEVREKIALFCNVPTEAVISAIDVKSIYEVPRVFHQGGLDGLLVRELGLESGDPDLKVWNEFVARVLNPTRRCVIGIVGKYTHVRDAYKSIIESFVHAGAANRAQVELRWIEGEEVESHGAARFLSEVDGVLVPGGFGERGIEGKIEAVRYARERGIPFLGLCLGMQVATIEFARHVAGWKEAHSSEFDPQAPQKVIDLLNEQSGITDKGGTMRLGSFRCELKEGSLARRAYGRPEIEERHRHRYELNNRFAAHLQSRGLVLSGKCVGRELVEIIEMPDHPWFLAVQFHPELKSRPHEPHPLFVDFVRAALERRIARLGHDDYVPTAAPAEAGEAERLRGRPEPRHA</sequence>
<evidence type="ECO:0000256" key="12">
    <source>
        <dbReference type="SAM" id="MobiDB-lite"/>
    </source>
</evidence>
<feature type="binding site" evidence="11">
    <location>
        <begin position="14"/>
        <end position="19"/>
    </location>
    <ligand>
        <name>ATP</name>
        <dbReference type="ChEBI" id="CHEBI:30616"/>
    </ligand>
</feature>
<dbReference type="GO" id="GO:0019856">
    <property type="term" value="P:pyrimidine nucleobase biosynthetic process"/>
    <property type="evidence" value="ECO:0007669"/>
    <property type="project" value="TreeGrafter"/>
</dbReference>
<accession>A0A538TM01</accession>
<feature type="active site" evidence="11">
    <location>
        <position position="508"/>
    </location>
</feature>
<comment type="catalytic activity">
    <reaction evidence="10 11">
        <text>UTP + L-glutamine + ATP + H2O = CTP + L-glutamate + ADP + phosphate + 2 H(+)</text>
        <dbReference type="Rhea" id="RHEA:26426"/>
        <dbReference type="ChEBI" id="CHEBI:15377"/>
        <dbReference type="ChEBI" id="CHEBI:15378"/>
        <dbReference type="ChEBI" id="CHEBI:29985"/>
        <dbReference type="ChEBI" id="CHEBI:30616"/>
        <dbReference type="ChEBI" id="CHEBI:37563"/>
        <dbReference type="ChEBI" id="CHEBI:43474"/>
        <dbReference type="ChEBI" id="CHEBI:46398"/>
        <dbReference type="ChEBI" id="CHEBI:58359"/>
        <dbReference type="ChEBI" id="CHEBI:456216"/>
        <dbReference type="EC" id="6.3.4.2"/>
    </reaction>
</comment>